<sequence length="64" mass="6920">SAESSNACSAESLTPLYAPKVFLSIVSFNKQITIFMIKAALLDGKNNNDNIYTLGDIGDYCAKE</sequence>
<keyword evidence="2" id="KW-1185">Reference proteome</keyword>
<gene>
    <name evidence="1" type="ORF">GMARGA_LOCUS38169</name>
</gene>
<protein>
    <submittedName>
        <fullName evidence="1">8726_t:CDS:1</fullName>
    </submittedName>
</protein>
<dbReference type="EMBL" id="CAJVQB010083611">
    <property type="protein sequence ID" value="CAG8846456.1"/>
    <property type="molecule type" value="Genomic_DNA"/>
</dbReference>
<name>A0ABN7X2F1_GIGMA</name>
<dbReference type="Proteomes" id="UP000789901">
    <property type="component" value="Unassembled WGS sequence"/>
</dbReference>
<evidence type="ECO:0000313" key="2">
    <source>
        <dbReference type="Proteomes" id="UP000789901"/>
    </source>
</evidence>
<evidence type="ECO:0000313" key="1">
    <source>
        <dbReference type="EMBL" id="CAG8846456.1"/>
    </source>
</evidence>
<accession>A0ABN7X2F1</accession>
<reference evidence="1 2" key="1">
    <citation type="submission" date="2021-06" db="EMBL/GenBank/DDBJ databases">
        <authorList>
            <person name="Kallberg Y."/>
            <person name="Tangrot J."/>
            <person name="Rosling A."/>
        </authorList>
    </citation>
    <scope>NUCLEOTIDE SEQUENCE [LARGE SCALE GENOMIC DNA]</scope>
    <source>
        <strain evidence="1 2">120-4 pot B 10/14</strain>
    </source>
</reference>
<organism evidence="1 2">
    <name type="scientific">Gigaspora margarita</name>
    <dbReference type="NCBI Taxonomy" id="4874"/>
    <lineage>
        <taxon>Eukaryota</taxon>
        <taxon>Fungi</taxon>
        <taxon>Fungi incertae sedis</taxon>
        <taxon>Mucoromycota</taxon>
        <taxon>Glomeromycotina</taxon>
        <taxon>Glomeromycetes</taxon>
        <taxon>Diversisporales</taxon>
        <taxon>Gigasporaceae</taxon>
        <taxon>Gigaspora</taxon>
    </lineage>
</organism>
<proteinExistence type="predicted"/>
<feature type="non-terminal residue" evidence="1">
    <location>
        <position position="1"/>
    </location>
</feature>
<comment type="caution">
    <text evidence="1">The sequence shown here is derived from an EMBL/GenBank/DDBJ whole genome shotgun (WGS) entry which is preliminary data.</text>
</comment>